<accession>A0A315VXS2</accession>
<evidence type="ECO:0000256" key="14">
    <source>
        <dbReference type="ARBA" id="ARBA00079184"/>
    </source>
</evidence>
<feature type="compositionally biased region" description="Polar residues" evidence="17">
    <location>
        <begin position="485"/>
        <end position="499"/>
    </location>
</feature>
<feature type="compositionally biased region" description="Basic residues" evidence="17">
    <location>
        <begin position="766"/>
        <end position="780"/>
    </location>
</feature>
<evidence type="ECO:0000256" key="5">
    <source>
        <dbReference type="ARBA" id="ARBA00022771"/>
    </source>
</evidence>
<keyword evidence="4" id="KW-0479">Metal-binding</keyword>
<feature type="domain" description="RING-type" evidence="18">
    <location>
        <begin position="79"/>
        <end position="118"/>
    </location>
</feature>
<dbReference type="GO" id="GO:0008630">
    <property type="term" value="P:intrinsic apoptotic signaling pathway in response to DNA damage"/>
    <property type="evidence" value="ECO:0007669"/>
    <property type="project" value="UniProtKB-ARBA"/>
</dbReference>
<dbReference type="SUPFAM" id="SSF57850">
    <property type="entry name" value="RING/U-box"/>
    <property type="match status" value="1"/>
</dbReference>
<feature type="compositionally biased region" description="Low complexity" evidence="17">
    <location>
        <begin position="670"/>
        <end position="689"/>
    </location>
</feature>
<feature type="compositionally biased region" description="Low complexity" evidence="17">
    <location>
        <begin position="57"/>
        <end position="69"/>
    </location>
</feature>
<feature type="region of interest" description="Disordered" evidence="17">
    <location>
        <begin position="912"/>
        <end position="977"/>
    </location>
</feature>
<dbReference type="FunFam" id="3.30.40.10:FF:000136">
    <property type="entry name" value="E3 ubiquitin-protein ligase Topors"/>
    <property type="match status" value="1"/>
</dbReference>
<keyword evidence="5 16" id="KW-0863">Zinc-finger</keyword>
<feature type="region of interest" description="Disordered" evidence="17">
    <location>
        <begin position="445"/>
        <end position="897"/>
    </location>
</feature>
<dbReference type="InterPro" id="IPR018957">
    <property type="entry name" value="Znf_C3HC4_RING-type"/>
</dbReference>
<evidence type="ECO:0000256" key="13">
    <source>
        <dbReference type="ARBA" id="ARBA00079040"/>
    </source>
</evidence>
<feature type="compositionally biased region" description="Basic and acidic residues" evidence="17">
    <location>
        <begin position="1365"/>
        <end position="1377"/>
    </location>
</feature>
<feature type="compositionally biased region" description="Polar residues" evidence="17">
    <location>
        <begin position="1289"/>
        <end position="1316"/>
    </location>
</feature>
<feature type="compositionally biased region" description="Polar residues" evidence="17">
    <location>
        <begin position="1113"/>
        <end position="1122"/>
    </location>
</feature>
<evidence type="ECO:0000256" key="8">
    <source>
        <dbReference type="ARBA" id="ARBA00023015"/>
    </source>
</evidence>
<feature type="compositionally biased region" description="Pro residues" evidence="17">
    <location>
        <begin position="570"/>
        <end position="582"/>
    </location>
</feature>
<keyword evidence="20" id="KW-1185">Reference proteome</keyword>
<feature type="compositionally biased region" description="Low complexity" evidence="17">
    <location>
        <begin position="793"/>
        <end position="805"/>
    </location>
</feature>
<evidence type="ECO:0000256" key="17">
    <source>
        <dbReference type="SAM" id="MobiDB-lite"/>
    </source>
</evidence>
<feature type="compositionally biased region" description="Low complexity" evidence="17">
    <location>
        <begin position="1076"/>
        <end position="1086"/>
    </location>
</feature>
<proteinExistence type="predicted"/>
<feature type="compositionally biased region" description="Pro residues" evidence="17">
    <location>
        <begin position="726"/>
        <end position="735"/>
    </location>
</feature>
<dbReference type="PROSITE" id="PS00518">
    <property type="entry name" value="ZF_RING_1"/>
    <property type="match status" value="1"/>
</dbReference>
<feature type="compositionally biased region" description="Polar residues" evidence="17">
    <location>
        <begin position="1095"/>
        <end position="1105"/>
    </location>
</feature>
<dbReference type="InterPro" id="IPR013083">
    <property type="entry name" value="Znf_RING/FYVE/PHD"/>
</dbReference>
<evidence type="ECO:0000259" key="18">
    <source>
        <dbReference type="PROSITE" id="PS50089"/>
    </source>
</evidence>
<dbReference type="GO" id="GO:0032391">
    <property type="term" value="C:photoreceptor connecting cilium"/>
    <property type="evidence" value="ECO:0007669"/>
    <property type="project" value="UniProtKB-ARBA"/>
</dbReference>
<dbReference type="GO" id="GO:0008270">
    <property type="term" value="F:zinc ion binding"/>
    <property type="evidence" value="ECO:0007669"/>
    <property type="project" value="UniProtKB-KW"/>
</dbReference>
<sequence length="1412" mass="153973">MAPTRMKLRRRDTALVAAPAGGALEGDADRTRESRRSSRRKKNSSKASAPPAPASSPPSTSSGAARPAVAAEASPDSKCPICLDRFNNLAYLDHCLHRFCFPCIQEWSHNKAECPLCKQPFASILHSVRAEDDFKEYTLQPPQRAANQLTASTFLTTVAAMTADGAQHHLRLMLRRHLVAADRDAVRRRRRRERAASGRRSTDRVGEWEFFMHSPPLPVSPYHLDMSELIMDNMRVEEVAEEMMRRDVERRQALNEELAGLRGAAAPSARASRRLMCRLAARQRLQREGGTVQMREREVTAFRKALYQSGIRVRGVSGNQGRPRSVAPETFRRGTGHLNRLTSWLRRELAVLLGPHAPLSDVVLRTVTARVLRSGLEDAAALEEDLRPFLLARTEHFVHELVSFGLSSLSMESYDQLAVYEPPASAMELEPLSSPSDGSSVIAISEEEEEEQGGRAEAATGSHDDVIQTGSSLSLSGWDDETPGPSYTSAEPPHSVTTPPLSPAPQQPANQEGAEPRGEEEECLIVGYKKPIAERTPELVQLSSDSEEDEGEKKKKEEEVEVGSATVDKTPPPPAPYLPIIPPSTSGAFRAEQQKEANSRRRSGSWSESSGRSRKSVCSLSPGTPERRRRDRKQQGERRRKKKKQRGRDQSREPHGKSGTFCNPNRSILPPMMSCCSPSPFDSSADSASSPPPSPPESDWELRFSQVSPLTSSPSRSFSPLCSSPGTPPSPPSSPKRPHHVEKPGGKRKYKSRHLNSSKDVSWRPSRSRQRDRERRKRLRREAERRDNSLKTGSSPSSKIVSGSVLTSRRSRDDRSPSVEIIYEGTIDSGAAQPSAHKRRRRRQRRAQVTSSPVIITLDSDSSHDDSQKKTNSGSSSPLSSQQTIDFSDLPSLPLAPSAAVGGAVEVGELPADILDRGSDGSESEAAVRSRAARRGDRGYVDVENMEDAVSLLETSDDQQPEADAKKLGHREDPSDRNLLEAILDDLNRIAPPRQNLDGGFLSKNRERTPQEVIRLEEGTGSGPTSPTRCRQNQDSVPPPLERMEGREVPPLLRRASPVGSYRRNTPPPLKHKDAGSPPRGAAGPPDVGPHRSSDPNPTSRNSPGLNPLTIPSIATIQNQLPCASPRLPARSGSDRLPSLRFGSFPSMESFRRSESLKLNLPLTPATSSHSPDLHPAHRSAAGSDRRNPVSPTRWVGAGGLGPSGWDFFSGLNSLSAAAFRPDRPPAGGVRPDVTAAARGQKVGVPPLSDSASDHKALAPPPSQHALCFIQSEHSSQSESRSEPIHLPESNSASENQNNPSSAAPPGSQGQNQQANGPAHLPHGPAQHHSDPAHRLHVDSTRLFDSPHNFSFDSAHRQSSSRLSDSSHHLSSDHAHVPSDSAPKSSHRTFEPPSDSQLLGRPSDQISGEIPP</sequence>
<dbReference type="PANTHER" id="PTHR46077:SF1">
    <property type="entry name" value="TOP1 BINDING ARGININE_SERINE RICH PROTEIN, E3 UBIQUITIN LIGASE"/>
    <property type="match status" value="1"/>
</dbReference>
<dbReference type="PANTHER" id="PTHR46077">
    <property type="entry name" value="E3 UBIQUITIN-PROTEIN LIGASE TOPORS"/>
    <property type="match status" value="1"/>
</dbReference>
<feature type="region of interest" description="Disordered" evidence="17">
    <location>
        <begin position="1"/>
        <end position="69"/>
    </location>
</feature>
<dbReference type="EMBL" id="NHOQ01000945">
    <property type="protein sequence ID" value="PWA28126.1"/>
    <property type="molecule type" value="Genomic_DNA"/>
</dbReference>
<feature type="compositionally biased region" description="Basic residues" evidence="17">
    <location>
        <begin position="836"/>
        <end position="846"/>
    </location>
</feature>
<feature type="region of interest" description="Disordered" evidence="17">
    <location>
        <begin position="990"/>
        <end position="1145"/>
    </location>
</feature>
<comment type="caution">
    <text evidence="19">The sequence shown here is derived from an EMBL/GenBank/DDBJ whole genome shotgun (WGS) entry which is preliminary data.</text>
</comment>
<dbReference type="PROSITE" id="PS50089">
    <property type="entry name" value="ZF_RING_2"/>
    <property type="match status" value="1"/>
</dbReference>
<evidence type="ECO:0000256" key="9">
    <source>
        <dbReference type="ARBA" id="ARBA00023163"/>
    </source>
</evidence>
<feature type="compositionally biased region" description="Basic and acidic residues" evidence="17">
    <location>
        <begin position="1004"/>
        <end position="1018"/>
    </location>
</feature>
<name>A0A315VXS2_GAMAF</name>
<feature type="region of interest" description="Disordered" evidence="17">
    <location>
        <begin position="1350"/>
        <end position="1412"/>
    </location>
</feature>
<gene>
    <name evidence="19" type="ORF">CCH79_00018239</name>
</gene>
<dbReference type="SMART" id="SM00184">
    <property type="entry name" value="RING"/>
    <property type="match status" value="1"/>
</dbReference>
<dbReference type="GO" id="GO:0061630">
    <property type="term" value="F:ubiquitin protein ligase activity"/>
    <property type="evidence" value="ECO:0007669"/>
    <property type="project" value="UniProtKB-EC"/>
</dbReference>
<evidence type="ECO:0000256" key="10">
    <source>
        <dbReference type="ARBA" id="ARBA00071236"/>
    </source>
</evidence>
<dbReference type="InterPro" id="IPR001841">
    <property type="entry name" value="Znf_RING"/>
</dbReference>
<feature type="compositionally biased region" description="Basic residues" evidence="17">
    <location>
        <begin position="736"/>
        <end position="756"/>
    </location>
</feature>
<comment type="catalytic activity">
    <reaction evidence="1">
        <text>S-ubiquitinyl-[E2 ubiquitin-conjugating enzyme]-L-cysteine + [acceptor protein]-L-lysine = [E2 ubiquitin-conjugating enzyme]-L-cysteine + N(6)-ubiquitinyl-[acceptor protein]-L-lysine.</text>
        <dbReference type="EC" id="2.3.2.27"/>
    </reaction>
</comment>
<keyword evidence="7" id="KW-0862">Zinc</keyword>
<evidence type="ECO:0000256" key="4">
    <source>
        <dbReference type="ARBA" id="ARBA00022723"/>
    </source>
</evidence>
<evidence type="ECO:0000313" key="20">
    <source>
        <dbReference type="Proteomes" id="UP000250572"/>
    </source>
</evidence>
<dbReference type="InterPro" id="IPR017907">
    <property type="entry name" value="Znf_RING_CS"/>
</dbReference>
<dbReference type="Gene3D" id="3.30.40.10">
    <property type="entry name" value="Zinc/RING finger domain, C3HC4 (zinc finger)"/>
    <property type="match status" value="1"/>
</dbReference>
<feature type="compositionally biased region" description="Low complexity" evidence="17">
    <location>
        <begin position="705"/>
        <end position="725"/>
    </location>
</feature>
<dbReference type="Pfam" id="PF00097">
    <property type="entry name" value="zf-C3HC4"/>
    <property type="match status" value="1"/>
</dbReference>
<feature type="compositionally biased region" description="Basic residues" evidence="17">
    <location>
        <begin position="1"/>
        <end position="10"/>
    </location>
</feature>
<evidence type="ECO:0000256" key="2">
    <source>
        <dbReference type="ARBA" id="ARBA00012483"/>
    </source>
</evidence>
<feature type="compositionally biased region" description="Basic and acidic residues" evidence="17">
    <location>
        <begin position="27"/>
        <end position="36"/>
    </location>
</feature>
<dbReference type="GO" id="GO:0000209">
    <property type="term" value="P:protein polyubiquitination"/>
    <property type="evidence" value="ECO:0007669"/>
    <property type="project" value="TreeGrafter"/>
</dbReference>
<evidence type="ECO:0000313" key="19">
    <source>
        <dbReference type="EMBL" id="PWA28126.1"/>
    </source>
</evidence>
<reference evidence="19 20" key="1">
    <citation type="journal article" date="2018" name="G3 (Bethesda)">
        <title>A High-Quality Reference Genome for the Invasive Mosquitofish Gambusia affinis Using a Chicago Library.</title>
        <authorList>
            <person name="Hoffberg S.L."/>
            <person name="Troendle N.J."/>
            <person name="Glenn T.C."/>
            <person name="Mahmud O."/>
            <person name="Louha S."/>
            <person name="Chalopin D."/>
            <person name="Bennetzen J.L."/>
            <person name="Mauricio R."/>
        </authorList>
    </citation>
    <scope>NUCLEOTIDE SEQUENCE [LARGE SCALE GENOMIC DNA]</scope>
    <source>
        <strain evidence="19">NE01/NJP1002.9</strain>
        <tissue evidence="19">Muscle</tissue>
    </source>
</reference>
<feature type="compositionally biased region" description="Basic and acidic residues" evidence="17">
    <location>
        <begin position="625"/>
        <end position="637"/>
    </location>
</feature>
<dbReference type="Proteomes" id="UP000250572">
    <property type="component" value="Unassembled WGS sequence"/>
</dbReference>
<dbReference type="CDD" id="cd16574">
    <property type="entry name" value="RING-HC_Topors"/>
    <property type="match status" value="1"/>
</dbReference>
<keyword evidence="6" id="KW-0833">Ubl conjugation pathway</keyword>
<protein>
    <recommendedName>
        <fullName evidence="10">E3 ubiquitin-protein ligase Topors</fullName>
        <ecNumber evidence="2">2.3.2.27</ecNumber>
    </recommendedName>
    <alternativeName>
        <fullName evidence="11">RING-type E3 ubiquitin transferase Topors</fullName>
    </alternativeName>
    <alternativeName>
        <fullName evidence="13">SUMO1-protein E3 ligase Topors</fullName>
    </alternativeName>
    <alternativeName>
        <fullName evidence="12">Topoisomerase I-binding RING finger protein</fullName>
    </alternativeName>
    <alternativeName>
        <fullName evidence="14">Topoisomerase I-binding arginine/serine-rich protein</fullName>
    </alternativeName>
    <alternativeName>
        <fullName evidence="15">Tumor suppressor p53-binding protein 3</fullName>
    </alternativeName>
</protein>
<keyword evidence="8" id="KW-0805">Transcription regulation</keyword>
<evidence type="ECO:0000256" key="1">
    <source>
        <dbReference type="ARBA" id="ARBA00000900"/>
    </source>
</evidence>
<feature type="region of interest" description="Disordered" evidence="17">
    <location>
        <begin position="1243"/>
        <end position="1262"/>
    </location>
</feature>
<dbReference type="STRING" id="33528.ENSGAFP00000029967"/>
<evidence type="ECO:0000256" key="7">
    <source>
        <dbReference type="ARBA" id="ARBA00022833"/>
    </source>
</evidence>
<dbReference type="InterPro" id="IPR058746">
    <property type="entry name" value="Znf_RING-type_Topors"/>
</dbReference>
<organism evidence="19 20">
    <name type="scientific">Gambusia affinis</name>
    <name type="common">Western mosquitofish</name>
    <name type="synonym">Heterandria affinis</name>
    <dbReference type="NCBI Taxonomy" id="33528"/>
    <lineage>
        <taxon>Eukaryota</taxon>
        <taxon>Metazoa</taxon>
        <taxon>Chordata</taxon>
        <taxon>Craniata</taxon>
        <taxon>Vertebrata</taxon>
        <taxon>Euteleostomi</taxon>
        <taxon>Actinopterygii</taxon>
        <taxon>Neopterygii</taxon>
        <taxon>Teleostei</taxon>
        <taxon>Neoteleostei</taxon>
        <taxon>Acanthomorphata</taxon>
        <taxon>Ovalentaria</taxon>
        <taxon>Atherinomorphae</taxon>
        <taxon>Cyprinodontiformes</taxon>
        <taxon>Poeciliidae</taxon>
        <taxon>Poeciliinae</taxon>
        <taxon>Gambusia</taxon>
    </lineage>
</organism>
<evidence type="ECO:0000256" key="15">
    <source>
        <dbReference type="ARBA" id="ARBA00082108"/>
    </source>
</evidence>
<keyword evidence="3" id="KW-0808">Transferase</keyword>
<evidence type="ECO:0000256" key="16">
    <source>
        <dbReference type="PROSITE-ProRule" id="PRU00175"/>
    </source>
</evidence>
<feature type="compositionally biased region" description="Low complexity" evidence="17">
    <location>
        <begin position="604"/>
        <end position="621"/>
    </location>
</feature>
<evidence type="ECO:0000256" key="12">
    <source>
        <dbReference type="ARBA" id="ARBA00076940"/>
    </source>
</evidence>
<feature type="compositionally biased region" description="Basic and acidic residues" evidence="17">
    <location>
        <begin position="963"/>
        <end position="977"/>
    </location>
</feature>
<feature type="compositionally biased region" description="Basic and acidic residues" evidence="17">
    <location>
        <begin position="647"/>
        <end position="656"/>
    </location>
</feature>
<feature type="compositionally biased region" description="Polar residues" evidence="17">
    <location>
        <begin position="1023"/>
        <end position="1036"/>
    </location>
</feature>
<evidence type="ECO:0000256" key="6">
    <source>
        <dbReference type="ARBA" id="ARBA00022786"/>
    </source>
</evidence>
<keyword evidence="9" id="KW-0804">Transcription</keyword>
<evidence type="ECO:0000256" key="11">
    <source>
        <dbReference type="ARBA" id="ARBA00076856"/>
    </source>
</evidence>
<evidence type="ECO:0000256" key="3">
    <source>
        <dbReference type="ARBA" id="ARBA00022679"/>
    </source>
</evidence>
<dbReference type="EC" id="2.3.2.27" evidence="2"/>
<feature type="region of interest" description="Disordered" evidence="17">
    <location>
        <begin position="1162"/>
        <end position="1193"/>
    </location>
</feature>
<dbReference type="GO" id="GO:0006513">
    <property type="term" value="P:protein monoubiquitination"/>
    <property type="evidence" value="ECO:0007669"/>
    <property type="project" value="TreeGrafter"/>
</dbReference>
<feature type="region of interest" description="Disordered" evidence="17">
    <location>
        <begin position="1272"/>
        <end position="1332"/>
    </location>
</feature>